<dbReference type="AlphaFoldDB" id="G2XRR3"/>
<organism evidence="1 2">
    <name type="scientific">Botryotinia fuckeliana (strain T4)</name>
    <name type="common">Noble rot fungus</name>
    <name type="synonym">Botrytis cinerea</name>
    <dbReference type="NCBI Taxonomy" id="999810"/>
    <lineage>
        <taxon>Eukaryota</taxon>
        <taxon>Fungi</taxon>
        <taxon>Dikarya</taxon>
        <taxon>Ascomycota</taxon>
        <taxon>Pezizomycotina</taxon>
        <taxon>Leotiomycetes</taxon>
        <taxon>Helotiales</taxon>
        <taxon>Sclerotiniaceae</taxon>
        <taxon>Botrytis</taxon>
    </lineage>
</organism>
<evidence type="ECO:0000313" key="1">
    <source>
        <dbReference type="EMBL" id="CCD43401.1"/>
    </source>
</evidence>
<reference evidence="2" key="1">
    <citation type="journal article" date="2011" name="PLoS Genet.">
        <title>Genomic analysis of the necrotrophic fungal pathogens Sclerotinia sclerotiorum and Botrytis cinerea.</title>
        <authorList>
            <person name="Amselem J."/>
            <person name="Cuomo C.A."/>
            <person name="van Kan J.A."/>
            <person name="Viaud M."/>
            <person name="Benito E.P."/>
            <person name="Couloux A."/>
            <person name="Coutinho P.M."/>
            <person name="de Vries R.P."/>
            <person name="Dyer P.S."/>
            <person name="Fillinger S."/>
            <person name="Fournier E."/>
            <person name="Gout L."/>
            <person name="Hahn M."/>
            <person name="Kohn L."/>
            <person name="Lapalu N."/>
            <person name="Plummer K.M."/>
            <person name="Pradier J.M."/>
            <person name="Quevillon E."/>
            <person name="Sharon A."/>
            <person name="Simon A."/>
            <person name="ten Have A."/>
            <person name="Tudzynski B."/>
            <person name="Tudzynski P."/>
            <person name="Wincker P."/>
            <person name="Andrew M."/>
            <person name="Anthouard V."/>
            <person name="Beever R.E."/>
            <person name="Beffa R."/>
            <person name="Benoit I."/>
            <person name="Bouzid O."/>
            <person name="Brault B."/>
            <person name="Chen Z."/>
            <person name="Choquer M."/>
            <person name="Collemare J."/>
            <person name="Cotton P."/>
            <person name="Danchin E.G."/>
            <person name="Da Silva C."/>
            <person name="Gautier A."/>
            <person name="Giraud C."/>
            <person name="Giraud T."/>
            <person name="Gonzalez C."/>
            <person name="Grossetete S."/>
            <person name="Guldener U."/>
            <person name="Henrissat B."/>
            <person name="Howlett B.J."/>
            <person name="Kodira C."/>
            <person name="Kretschmer M."/>
            <person name="Lappartient A."/>
            <person name="Leroch M."/>
            <person name="Levis C."/>
            <person name="Mauceli E."/>
            <person name="Neuveglise C."/>
            <person name="Oeser B."/>
            <person name="Pearson M."/>
            <person name="Poulain J."/>
            <person name="Poussereau N."/>
            <person name="Quesneville H."/>
            <person name="Rascle C."/>
            <person name="Schumacher J."/>
            <person name="Segurens B."/>
            <person name="Sexton A."/>
            <person name="Silva E."/>
            <person name="Sirven C."/>
            <person name="Soanes D.M."/>
            <person name="Talbot N.J."/>
            <person name="Templeton M."/>
            <person name="Yandava C."/>
            <person name="Yarden O."/>
            <person name="Zeng Q."/>
            <person name="Rollins J.A."/>
            <person name="Lebrun M.H."/>
            <person name="Dickman M."/>
        </authorList>
    </citation>
    <scope>NUCLEOTIDE SEQUENCE [LARGE SCALE GENOMIC DNA]</scope>
    <source>
        <strain evidence="2">T4</strain>
    </source>
</reference>
<proteinExistence type="predicted"/>
<accession>G2XRR3</accession>
<dbReference type="InParanoid" id="G2XRR3"/>
<sequence>MSFGKVLDTLHHPSLDGKSNFVHGGKDRYVIGTTLIKHIIPLFLDVECPEWFWTTIWAGEASW</sequence>
<dbReference type="Proteomes" id="UP000008177">
    <property type="component" value="Unplaced contigs"/>
</dbReference>
<dbReference type="HOGENOM" id="CLU_2885487_0_0_1"/>
<gene>
    <name evidence="1" type="ORF">BofuT4_P065880.1</name>
</gene>
<protein>
    <submittedName>
        <fullName evidence="1">Uncharacterized protein</fullName>
    </submittedName>
</protein>
<dbReference type="EMBL" id="FQ790258">
    <property type="protein sequence ID" value="CCD43401.1"/>
    <property type="molecule type" value="Genomic_DNA"/>
</dbReference>
<name>G2XRR3_BOTF4</name>
<evidence type="ECO:0000313" key="2">
    <source>
        <dbReference type="Proteomes" id="UP000008177"/>
    </source>
</evidence>